<reference evidence="3" key="1">
    <citation type="journal article" date="2020" name="Fungal Divers.">
        <title>Resolving the Mortierellaceae phylogeny through synthesis of multi-gene phylogenetics and phylogenomics.</title>
        <authorList>
            <person name="Vandepol N."/>
            <person name="Liber J."/>
            <person name="Desiro A."/>
            <person name="Na H."/>
            <person name="Kennedy M."/>
            <person name="Barry K."/>
            <person name="Grigoriev I.V."/>
            <person name="Miller A.N."/>
            <person name="O'Donnell K."/>
            <person name="Stajich J.E."/>
            <person name="Bonito G."/>
        </authorList>
    </citation>
    <scope>NUCLEOTIDE SEQUENCE</scope>
    <source>
        <strain evidence="3">REB-010B</strain>
    </source>
</reference>
<name>A0A9P6US17_9FUNG</name>
<evidence type="ECO:0008006" key="5">
    <source>
        <dbReference type="Google" id="ProtNLM"/>
    </source>
</evidence>
<dbReference type="GO" id="GO:0004364">
    <property type="term" value="F:glutathione transferase activity"/>
    <property type="evidence" value="ECO:0007669"/>
    <property type="project" value="TreeGrafter"/>
</dbReference>
<dbReference type="Gene3D" id="1.20.1050.10">
    <property type="match status" value="1"/>
</dbReference>
<dbReference type="GO" id="GO:0006749">
    <property type="term" value="P:glutathione metabolic process"/>
    <property type="evidence" value="ECO:0007669"/>
    <property type="project" value="TreeGrafter"/>
</dbReference>
<dbReference type="PROSITE" id="PS50404">
    <property type="entry name" value="GST_NTER"/>
    <property type="match status" value="1"/>
</dbReference>
<dbReference type="InterPro" id="IPR004045">
    <property type="entry name" value="Glutathione_S-Trfase_N"/>
</dbReference>
<dbReference type="PANTHER" id="PTHR11571">
    <property type="entry name" value="GLUTATHIONE S-TRANSFERASE"/>
    <property type="match status" value="1"/>
</dbReference>
<evidence type="ECO:0000313" key="3">
    <source>
        <dbReference type="EMBL" id="KAG0316766.1"/>
    </source>
</evidence>
<dbReference type="PANTHER" id="PTHR11571:SF150">
    <property type="entry name" value="GLUTATHIONE S-TRANSFERASE"/>
    <property type="match status" value="1"/>
</dbReference>
<evidence type="ECO:0000313" key="4">
    <source>
        <dbReference type="Proteomes" id="UP000738325"/>
    </source>
</evidence>
<dbReference type="Pfam" id="PF14497">
    <property type="entry name" value="GST_C_3"/>
    <property type="match status" value="1"/>
</dbReference>
<dbReference type="InterPro" id="IPR004046">
    <property type="entry name" value="GST_C"/>
</dbReference>
<feature type="domain" description="GST N-terminal" evidence="1">
    <location>
        <begin position="20"/>
        <end position="117"/>
    </location>
</feature>
<feature type="domain" description="GST C-terminal" evidence="2">
    <location>
        <begin position="119"/>
        <end position="258"/>
    </location>
</feature>
<evidence type="ECO:0000259" key="2">
    <source>
        <dbReference type="PROSITE" id="PS50405"/>
    </source>
</evidence>
<gene>
    <name evidence="3" type="ORF">BGZ99_006701</name>
</gene>
<dbReference type="SUPFAM" id="SSF52833">
    <property type="entry name" value="Thioredoxin-like"/>
    <property type="match status" value="1"/>
</dbReference>
<dbReference type="SUPFAM" id="SSF47616">
    <property type="entry name" value="GST C-terminal domain-like"/>
    <property type="match status" value="1"/>
</dbReference>
<dbReference type="AlphaFoldDB" id="A0A9P6US17"/>
<sequence length="270" mass="31023">MKVYDIDCQENSKLVTSKSIKYTLTYFDFHFGGMSARALLAYGGADWTPLYPDWEPGNSNWPFDERFWEADRKKTPFGSLPILKIIGIGEGGTERELMLGENFAIDQFLAKQFGLQGENSWEEALINSFYASADFFFYREMMVNFFWRSATKSDEEKAIALNTFLTKDLSAWCNYHEVHLKNNHQNGYYVGNRTTLADIRTTTLLEALPKIIGVERFETVINETNTPGILKVVASVRSKPSYAAWINSDEYKRLDSRTTAFVKLHHPELL</sequence>
<dbReference type="InterPro" id="IPR036282">
    <property type="entry name" value="Glutathione-S-Trfase_C_sf"/>
</dbReference>
<dbReference type="Gene3D" id="3.40.30.10">
    <property type="entry name" value="Glutaredoxin"/>
    <property type="match status" value="1"/>
</dbReference>
<dbReference type="PROSITE" id="PS50405">
    <property type="entry name" value="GST_CTER"/>
    <property type="match status" value="1"/>
</dbReference>
<dbReference type="OrthoDB" id="414243at2759"/>
<dbReference type="EMBL" id="JAAAIP010000460">
    <property type="protein sequence ID" value="KAG0316766.1"/>
    <property type="molecule type" value="Genomic_DNA"/>
</dbReference>
<accession>A0A9P6US17</accession>
<organism evidence="3 4">
    <name type="scientific">Dissophora globulifera</name>
    <dbReference type="NCBI Taxonomy" id="979702"/>
    <lineage>
        <taxon>Eukaryota</taxon>
        <taxon>Fungi</taxon>
        <taxon>Fungi incertae sedis</taxon>
        <taxon>Mucoromycota</taxon>
        <taxon>Mortierellomycotina</taxon>
        <taxon>Mortierellomycetes</taxon>
        <taxon>Mortierellales</taxon>
        <taxon>Mortierellaceae</taxon>
        <taxon>Dissophora</taxon>
    </lineage>
</organism>
<comment type="caution">
    <text evidence="3">The sequence shown here is derived from an EMBL/GenBank/DDBJ whole genome shotgun (WGS) entry which is preliminary data.</text>
</comment>
<dbReference type="Proteomes" id="UP000738325">
    <property type="component" value="Unassembled WGS sequence"/>
</dbReference>
<evidence type="ECO:0000259" key="1">
    <source>
        <dbReference type="PROSITE" id="PS50404"/>
    </source>
</evidence>
<dbReference type="InterPro" id="IPR010987">
    <property type="entry name" value="Glutathione-S-Trfase_C-like"/>
</dbReference>
<dbReference type="InterPro" id="IPR050213">
    <property type="entry name" value="GST_superfamily"/>
</dbReference>
<keyword evidence="4" id="KW-1185">Reference proteome</keyword>
<protein>
    <recommendedName>
        <fullName evidence="5">Glutathione S-transferase</fullName>
    </recommendedName>
</protein>
<dbReference type="InterPro" id="IPR036249">
    <property type="entry name" value="Thioredoxin-like_sf"/>
</dbReference>
<proteinExistence type="predicted"/>